<dbReference type="EMBL" id="JAMSHJ010000002">
    <property type="protein sequence ID" value="KAI5435895.1"/>
    <property type="molecule type" value="Genomic_DNA"/>
</dbReference>
<dbReference type="Proteomes" id="UP001058974">
    <property type="component" value="Chromosome 2"/>
</dbReference>
<dbReference type="Gramene" id="Psat02G0235500-T1">
    <property type="protein sequence ID" value="KAI5435895.1"/>
    <property type="gene ID" value="KIW84_022355"/>
</dbReference>
<reference evidence="1 2" key="1">
    <citation type="journal article" date="2022" name="Nat. Genet.">
        <title>Improved pea reference genome and pan-genome highlight genomic features and evolutionary characteristics.</title>
        <authorList>
            <person name="Yang T."/>
            <person name="Liu R."/>
            <person name="Luo Y."/>
            <person name="Hu S."/>
            <person name="Wang D."/>
            <person name="Wang C."/>
            <person name="Pandey M.K."/>
            <person name="Ge S."/>
            <person name="Xu Q."/>
            <person name="Li N."/>
            <person name="Li G."/>
            <person name="Huang Y."/>
            <person name="Saxena R.K."/>
            <person name="Ji Y."/>
            <person name="Li M."/>
            <person name="Yan X."/>
            <person name="He Y."/>
            <person name="Liu Y."/>
            <person name="Wang X."/>
            <person name="Xiang C."/>
            <person name="Varshney R.K."/>
            <person name="Ding H."/>
            <person name="Gao S."/>
            <person name="Zong X."/>
        </authorList>
    </citation>
    <scope>NUCLEOTIDE SEQUENCE [LARGE SCALE GENOMIC DNA]</scope>
    <source>
        <strain evidence="1 2">cv. Zhongwan 6</strain>
    </source>
</reference>
<comment type="caution">
    <text evidence="1">The sequence shown here is derived from an EMBL/GenBank/DDBJ whole genome shotgun (WGS) entry which is preliminary data.</text>
</comment>
<gene>
    <name evidence="1" type="ORF">KIW84_022355</name>
</gene>
<evidence type="ECO:0000313" key="1">
    <source>
        <dbReference type="EMBL" id="KAI5435895.1"/>
    </source>
</evidence>
<evidence type="ECO:0000313" key="2">
    <source>
        <dbReference type="Proteomes" id="UP001058974"/>
    </source>
</evidence>
<dbReference type="AlphaFoldDB" id="A0A9D4YE73"/>
<name>A0A9D4YE73_PEA</name>
<keyword evidence="2" id="KW-1185">Reference proteome</keyword>
<accession>A0A9D4YE73</accession>
<proteinExistence type="predicted"/>
<organism evidence="1 2">
    <name type="scientific">Pisum sativum</name>
    <name type="common">Garden pea</name>
    <name type="synonym">Lathyrus oleraceus</name>
    <dbReference type="NCBI Taxonomy" id="3888"/>
    <lineage>
        <taxon>Eukaryota</taxon>
        <taxon>Viridiplantae</taxon>
        <taxon>Streptophyta</taxon>
        <taxon>Embryophyta</taxon>
        <taxon>Tracheophyta</taxon>
        <taxon>Spermatophyta</taxon>
        <taxon>Magnoliopsida</taxon>
        <taxon>eudicotyledons</taxon>
        <taxon>Gunneridae</taxon>
        <taxon>Pentapetalae</taxon>
        <taxon>rosids</taxon>
        <taxon>fabids</taxon>
        <taxon>Fabales</taxon>
        <taxon>Fabaceae</taxon>
        <taxon>Papilionoideae</taxon>
        <taxon>50 kb inversion clade</taxon>
        <taxon>NPAAA clade</taxon>
        <taxon>Hologalegina</taxon>
        <taxon>IRL clade</taxon>
        <taxon>Fabeae</taxon>
        <taxon>Lathyrus</taxon>
    </lineage>
</organism>
<sequence>MPVGRETWCASNQQLASIDLVFWESACNMRQVGIVNMTGMLEKQLTSELSKTMLQEDFTLSRAFSHYLTIMDIDETHHRVCKGGDMISTSKSYDDVFNQLVQSGISPDDL</sequence>
<protein>
    <submittedName>
        <fullName evidence="1">Uncharacterized protein</fullName>
    </submittedName>
</protein>